<keyword evidence="2" id="KW-1185">Reference proteome</keyword>
<reference evidence="1 2" key="1">
    <citation type="journal article" date="2011" name="Cell">
        <title>The monarch butterfly genome yields insights into long-distance migration.</title>
        <authorList>
            <person name="Zhan S."/>
            <person name="Merlin C."/>
            <person name="Boore J.L."/>
            <person name="Reppert S.M."/>
        </authorList>
    </citation>
    <scope>NUCLEOTIDE SEQUENCE [LARGE SCALE GENOMIC DNA]</scope>
    <source>
        <strain evidence="1">F-2</strain>
    </source>
</reference>
<dbReference type="InParanoid" id="A0A212EL70"/>
<protein>
    <submittedName>
        <fullName evidence="1">Uncharacterized protein</fullName>
    </submittedName>
</protein>
<proteinExistence type="predicted"/>
<organism evidence="1 2">
    <name type="scientific">Danaus plexippus plexippus</name>
    <dbReference type="NCBI Taxonomy" id="278856"/>
    <lineage>
        <taxon>Eukaryota</taxon>
        <taxon>Metazoa</taxon>
        <taxon>Ecdysozoa</taxon>
        <taxon>Arthropoda</taxon>
        <taxon>Hexapoda</taxon>
        <taxon>Insecta</taxon>
        <taxon>Pterygota</taxon>
        <taxon>Neoptera</taxon>
        <taxon>Endopterygota</taxon>
        <taxon>Lepidoptera</taxon>
        <taxon>Glossata</taxon>
        <taxon>Ditrysia</taxon>
        <taxon>Papilionoidea</taxon>
        <taxon>Nymphalidae</taxon>
        <taxon>Danainae</taxon>
        <taxon>Danaini</taxon>
        <taxon>Danaina</taxon>
        <taxon>Danaus</taxon>
        <taxon>Danaus</taxon>
    </lineage>
</organism>
<dbReference type="AlphaFoldDB" id="A0A212EL70"/>
<name>A0A212EL70_DANPL</name>
<comment type="caution">
    <text evidence="1">The sequence shown here is derived from an EMBL/GenBank/DDBJ whole genome shotgun (WGS) entry which is preliminary data.</text>
</comment>
<evidence type="ECO:0000313" key="2">
    <source>
        <dbReference type="Proteomes" id="UP000007151"/>
    </source>
</evidence>
<gene>
    <name evidence="1" type="ORF">KGM_213688</name>
</gene>
<dbReference type="EMBL" id="AGBW02014125">
    <property type="protein sequence ID" value="OWR42235.1"/>
    <property type="molecule type" value="Genomic_DNA"/>
</dbReference>
<sequence>MSGSRGLASNMVTWHVRAVMLSVILLSKGTHTYACMHVRTYTIKILHFIK</sequence>
<evidence type="ECO:0000313" key="1">
    <source>
        <dbReference type="EMBL" id="OWR42235.1"/>
    </source>
</evidence>
<dbReference type="KEGG" id="dpl:KGM_213688"/>
<accession>A0A212EL70</accession>
<dbReference type="Proteomes" id="UP000007151">
    <property type="component" value="Unassembled WGS sequence"/>
</dbReference>